<reference evidence="11" key="1">
    <citation type="journal article" date="2014" name="Int. J. Syst. Evol. Microbiol.">
        <title>Complete genome sequence of Corynebacterium casei LMG S-19264T (=DSM 44701T), isolated from a smear-ripened cheese.</title>
        <authorList>
            <consortium name="US DOE Joint Genome Institute (JGI-PGF)"/>
            <person name="Walter F."/>
            <person name="Albersmeier A."/>
            <person name="Kalinowski J."/>
            <person name="Ruckert C."/>
        </authorList>
    </citation>
    <scope>NUCLEOTIDE SEQUENCE</scope>
    <source>
        <strain evidence="11">KCTC 32255</strain>
    </source>
</reference>
<feature type="transmembrane region" description="Helical" evidence="9">
    <location>
        <begin position="48"/>
        <end position="66"/>
    </location>
</feature>
<dbReference type="GO" id="GO:0044877">
    <property type="term" value="F:protein-containing complex binding"/>
    <property type="evidence" value="ECO:0007669"/>
    <property type="project" value="InterPro"/>
</dbReference>
<keyword evidence="12" id="KW-1185">Reference proteome</keyword>
<keyword evidence="4 9" id="KW-0812">Transmembrane</keyword>
<dbReference type="InterPro" id="IPR026039">
    <property type="entry name" value="YfgM"/>
</dbReference>
<evidence type="ECO:0000256" key="4">
    <source>
        <dbReference type="ARBA" id="ARBA00022692"/>
    </source>
</evidence>
<evidence type="ECO:0000256" key="2">
    <source>
        <dbReference type="ARBA" id="ARBA00004236"/>
    </source>
</evidence>
<comment type="caution">
    <text evidence="11">The sequence shown here is derived from an EMBL/GenBank/DDBJ whole genome shotgun (WGS) entry which is preliminary data.</text>
</comment>
<sequence length="264" mass="27900">MALTPTNPPSGDKAAQRQAAQQEVFLREVDDALRHDQVEGFYRTYGKAVIAAVVVGLAAFGGYLFWDHEQKKARDLNAEQLVQSIDAAQSSKFADAKAKLNPLIAEGTGGNAELARLLQAGIALELKRPDEAIKLYRTVSENADAPQPLRDLATVRQVAASFGTMKPQAVIDRLKPLAAPGNAWFGVAGELVAMAYLKQGNPDQAGQLLAAIAKDKSVSDSLRSRAGQLAGVLGADSLDDVVDERGQPLDETGPAGETGADKNG</sequence>
<proteinExistence type="predicted"/>
<dbReference type="PANTHER" id="PTHR38035:SF1">
    <property type="entry name" value="ANCILLARY SECYEG TRANSLOCON SUBUNIT"/>
    <property type="match status" value="1"/>
</dbReference>
<evidence type="ECO:0000256" key="6">
    <source>
        <dbReference type="ARBA" id="ARBA00023136"/>
    </source>
</evidence>
<dbReference type="EMBL" id="BMZA01000013">
    <property type="protein sequence ID" value="GGZ11996.1"/>
    <property type="molecule type" value="Genomic_DNA"/>
</dbReference>
<evidence type="ECO:0000256" key="3">
    <source>
        <dbReference type="ARBA" id="ARBA00022475"/>
    </source>
</evidence>
<evidence type="ECO:0000256" key="1">
    <source>
        <dbReference type="ARBA" id="ARBA00004167"/>
    </source>
</evidence>
<keyword evidence="3" id="KW-1003">Cell membrane</keyword>
<feature type="domain" description="Ancillary SecYEG translocon subunit/Cell division coordinator CpoB TPR" evidence="10">
    <location>
        <begin position="41"/>
        <end position="206"/>
    </location>
</feature>
<evidence type="ECO:0000256" key="9">
    <source>
        <dbReference type="SAM" id="Phobius"/>
    </source>
</evidence>
<evidence type="ECO:0000259" key="10">
    <source>
        <dbReference type="Pfam" id="PF09976"/>
    </source>
</evidence>
<keyword evidence="6 9" id="KW-0472">Membrane</keyword>
<evidence type="ECO:0000256" key="7">
    <source>
        <dbReference type="ARBA" id="ARBA00023186"/>
    </source>
</evidence>
<comment type="subcellular location">
    <subcellularLocation>
        <location evidence="2">Cell membrane</location>
    </subcellularLocation>
    <subcellularLocation>
        <location evidence="1">Membrane</location>
        <topology evidence="1">Single-pass membrane protein</topology>
    </subcellularLocation>
</comment>
<evidence type="ECO:0000256" key="5">
    <source>
        <dbReference type="ARBA" id="ARBA00022989"/>
    </source>
</evidence>
<dbReference type="GO" id="GO:0005886">
    <property type="term" value="C:plasma membrane"/>
    <property type="evidence" value="ECO:0007669"/>
    <property type="project" value="UniProtKB-SubCell"/>
</dbReference>
<name>A0A918UI92_9SPHN</name>
<evidence type="ECO:0000313" key="12">
    <source>
        <dbReference type="Proteomes" id="UP000648075"/>
    </source>
</evidence>
<dbReference type="Proteomes" id="UP000648075">
    <property type="component" value="Unassembled WGS sequence"/>
</dbReference>
<evidence type="ECO:0000313" key="11">
    <source>
        <dbReference type="EMBL" id="GGZ11996.1"/>
    </source>
</evidence>
<dbReference type="InterPro" id="IPR018704">
    <property type="entry name" value="SecYEG/CpoB_TPR"/>
</dbReference>
<accession>A0A918UI92</accession>
<organism evidence="11 12">
    <name type="scientific">Novosphingobium colocasiae</name>
    <dbReference type="NCBI Taxonomy" id="1256513"/>
    <lineage>
        <taxon>Bacteria</taxon>
        <taxon>Pseudomonadati</taxon>
        <taxon>Pseudomonadota</taxon>
        <taxon>Alphaproteobacteria</taxon>
        <taxon>Sphingomonadales</taxon>
        <taxon>Sphingomonadaceae</taxon>
        <taxon>Novosphingobium</taxon>
    </lineage>
</organism>
<keyword evidence="7" id="KW-0143">Chaperone</keyword>
<keyword evidence="5 9" id="KW-1133">Transmembrane helix</keyword>
<dbReference type="RefSeq" id="WP_189621985.1">
    <property type="nucleotide sequence ID" value="NZ_BMZA01000013.1"/>
</dbReference>
<evidence type="ECO:0000256" key="8">
    <source>
        <dbReference type="SAM" id="MobiDB-lite"/>
    </source>
</evidence>
<gene>
    <name evidence="11" type="ORF">GCM10011614_28800</name>
</gene>
<feature type="region of interest" description="Disordered" evidence="8">
    <location>
        <begin position="240"/>
        <end position="264"/>
    </location>
</feature>
<dbReference type="AlphaFoldDB" id="A0A918UI92"/>
<dbReference type="Pfam" id="PF09976">
    <property type="entry name" value="TPR_21"/>
    <property type="match status" value="1"/>
</dbReference>
<reference evidence="11" key="2">
    <citation type="submission" date="2020-09" db="EMBL/GenBank/DDBJ databases">
        <authorList>
            <person name="Sun Q."/>
            <person name="Kim S."/>
        </authorList>
    </citation>
    <scope>NUCLEOTIDE SEQUENCE</scope>
    <source>
        <strain evidence="11">KCTC 32255</strain>
    </source>
</reference>
<protein>
    <recommendedName>
        <fullName evidence="10">Ancillary SecYEG translocon subunit/Cell division coordinator CpoB TPR domain-containing protein</fullName>
    </recommendedName>
</protein>
<dbReference type="PANTHER" id="PTHR38035">
    <property type="entry name" value="UPF0070 PROTEIN YFGM"/>
    <property type="match status" value="1"/>
</dbReference>